<feature type="transmembrane region" description="Helical" evidence="2">
    <location>
        <begin position="448"/>
        <end position="468"/>
    </location>
</feature>
<keyword evidence="2" id="KW-0472">Membrane</keyword>
<evidence type="ECO:0000256" key="2">
    <source>
        <dbReference type="SAM" id="Phobius"/>
    </source>
</evidence>
<gene>
    <name evidence="4" type="ORF">CWATWH0003_2476</name>
</gene>
<dbReference type="PANTHER" id="PTHR10098:SF108">
    <property type="entry name" value="TETRATRICOPEPTIDE REPEAT PROTEIN 28"/>
    <property type="match status" value="1"/>
</dbReference>
<dbReference type="Proteomes" id="UP000003477">
    <property type="component" value="Unassembled WGS sequence"/>
</dbReference>
<evidence type="ECO:0000313" key="4">
    <source>
        <dbReference type="EMBL" id="EHJ12827.1"/>
    </source>
</evidence>
<dbReference type="Pfam" id="PF13181">
    <property type="entry name" value="TPR_8"/>
    <property type="match status" value="1"/>
</dbReference>
<evidence type="ECO:0000259" key="3">
    <source>
        <dbReference type="Pfam" id="PF12770"/>
    </source>
</evidence>
<dbReference type="Pfam" id="PF12770">
    <property type="entry name" value="CHAT"/>
    <property type="match status" value="1"/>
</dbReference>
<feature type="domain" description="CHAT" evidence="3">
    <location>
        <begin position="544"/>
        <end position="813"/>
    </location>
</feature>
<proteinExistence type="predicted"/>
<evidence type="ECO:0000313" key="5">
    <source>
        <dbReference type="Proteomes" id="UP000003477"/>
    </source>
</evidence>
<reference evidence="4 5" key="1">
    <citation type="journal article" date="2011" name="Front. Microbiol.">
        <title>Two Strains of Crocosphaera watsonii with Highly Conserved Genomes are Distinguished by Strain-Specific Features.</title>
        <authorList>
            <person name="Bench S.R."/>
            <person name="Ilikchyan I.N."/>
            <person name="Tripp H.J."/>
            <person name="Zehr J.P."/>
        </authorList>
    </citation>
    <scope>NUCLEOTIDE SEQUENCE [LARGE SCALE GENOMIC DNA]</scope>
    <source>
        <strain evidence="4 5">WH 0003</strain>
    </source>
</reference>
<dbReference type="SUPFAM" id="SSF48452">
    <property type="entry name" value="TPR-like"/>
    <property type="match status" value="1"/>
</dbReference>
<dbReference type="AlphaFoldDB" id="G5J4Q9"/>
<dbReference type="Gene3D" id="1.25.40.10">
    <property type="entry name" value="Tetratricopeptide repeat domain"/>
    <property type="match status" value="1"/>
</dbReference>
<dbReference type="PATRIC" id="fig|423471.3.peg.2329"/>
<accession>G5J4Q9</accession>
<feature type="repeat" description="TPR" evidence="1">
    <location>
        <begin position="219"/>
        <end position="252"/>
    </location>
</feature>
<dbReference type="EMBL" id="AESD01000369">
    <property type="protein sequence ID" value="EHJ12827.1"/>
    <property type="molecule type" value="Genomic_DNA"/>
</dbReference>
<evidence type="ECO:0000256" key="1">
    <source>
        <dbReference type="PROSITE-ProRule" id="PRU00339"/>
    </source>
</evidence>
<dbReference type="InterPro" id="IPR019734">
    <property type="entry name" value="TPR_rpt"/>
</dbReference>
<protein>
    <recommendedName>
        <fullName evidence="3">CHAT domain-containing protein</fullName>
    </recommendedName>
</protein>
<comment type="caution">
    <text evidence="4">The sequence shown here is derived from an EMBL/GenBank/DDBJ whole genome shotgun (WGS) entry which is preliminary data.</text>
</comment>
<keyword evidence="2" id="KW-0812">Transmembrane</keyword>
<dbReference type="InterPro" id="IPR011990">
    <property type="entry name" value="TPR-like_helical_dom_sf"/>
</dbReference>
<keyword evidence="1" id="KW-0802">TPR repeat</keyword>
<dbReference type="RefSeq" id="WP_007310698.1">
    <property type="nucleotide sequence ID" value="NZ_AESD01000369.1"/>
</dbReference>
<dbReference type="GeneID" id="88766145"/>
<organism evidence="4 5">
    <name type="scientific">Crocosphaera watsonii WH 0003</name>
    <dbReference type="NCBI Taxonomy" id="423471"/>
    <lineage>
        <taxon>Bacteria</taxon>
        <taxon>Bacillati</taxon>
        <taxon>Cyanobacteriota</taxon>
        <taxon>Cyanophyceae</taxon>
        <taxon>Oscillatoriophycideae</taxon>
        <taxon>Chroococcales</taxon>
        <taxon>Aphanothecaceae</taxon>
        <taxon>Crocosphaera</taxon>
    </lineage>
</organism>
<feature type="transmembrane region" description="Helical" evidence="2">
    <location>
        <begin position="475"/>
        <end position="493"/>
    </location>
</feature>
<dbReference type="PROSITE" id="PS50005">
    <property type="entry name" value="TPR"/>
    <property type="match status" value="1"/>
</dbReference>
<sequence length="818" mass="93151">MKLYQLATAAVITLASIFSNPIESLNNKKLTISSASAQDWRYQEHSWINNSNRIEITEYTSINEMNWVVGSISDLTQWNINISEEDKKAIVEDLEKIESYYLELNDSEQRRLSYGGLCFTYMAHSNWIFEIDNILDKAKNSCKISLIESKNKINYNLSQNNKYYKNDGKFLELEVPKIAHIHVYEKEYNKAVDYFKEVIEIQNRLIQNKQIGIDKTSLDDLYSNIGEIYFTIGDYKQSTHFLRKTIQVIDEKLNYCYKLYESKFNSEEERRNHCKSVYGSKYNLTQLAYSLLRQNNIIESEKALLENLNNYEEDWQRQTKHDFLYDLKGFDFHGHFDADYDFDLFTYGLQELRIKEKRYTDALLFSEYGRTRVLSYLISRHTELYINLDEIKNIAKEQNATLIKYSTPTSLSLDQDYEPKVYIWVVKPTGEVHFANVNLNQKESVSAANIPIIPILILIIGTGLTVYFLRNRKPYLIAGLTLTAIATATTLFIPQNNPVATNVNYNIDGSIADLSHNTFATVRGRNSQEVTENLKEGTCHKDDDCLQQLHKILIDPIAQHLPSNPEEEIVIIPDGELFKVPFAALKNNNNQYLIENHTLRVAPSIQLLKFTAQQQAKQTPKTSQTALIVGNPEMPRGNNNQRLAALPGTQQEAYAIAELLDTTPLIGERATEWRVKNNIDDADIIHFATHGDPTSLVFASSRSNDGFLRDGEIYGLDLQANLVVLSACETGLGEITSDGIVGISRPFIAAGVPSVVMSLWLVPDAATSELMIDFHKNLQTGQNKAQALRQAMLSTMKTNPEPVNWAGFILVGESDPIQ</sequence>
<dbReference type="InterPro" id="IPR024983">
    <property type="entry name" value="CHAT_dom"/>
</dbReference>
<dbReference type="PANTHER" id="PTHR10098">
    <property type="entry name" value="RAPSYN-RELATED"/>
    <property type="match status" value="1"/>
</dbReference>
<keyword evidence="2" id="KW-1133">Transmembrane helix</keyword>
<name>G5J4Q9_CROWT</name>